<dbReference type="OrthoDB" id="10302752at2759"/>
<dbReference type="EMBL" id="SNSC02000004">
    <property type="protein sequence ID" value="TID25131.1"/>
    <property type="molecule type" value="Genomic_DNA"/>
</dbReference>
<sequence>MCFKANNSYMICGCQDTIAHVRICDDRLLKDDFGNGYGYSRCAVADHELTTPEATMQGYCPRCALNNLIVVDDRLVSMSGTMKKMAPLTRLPPKEKKEVATKDKDEQADTVWNGGKMGGKRGPVSASEQKETELIDVGGMVWS</sequence>
<feature type="compositionally biased region" description="Basic and acidic residues" evidence="1">
    <location>
        <begin position="92"/>
        <end position="107"/>
    </location>
</feature>
<reference evidence="2 3" key="1">
    <citation type="submission" date="2019-04" db="EMBL/GenBank/DDBJ databases">
        <title>High contiguity whole genome sequence and gene annotation resource for two Venturia nashicola isolates.</title>
        <authorList>
            <person name="Prokchorchik M."/>
            <person name="Won K."/>
            <person name="Lee Y."/>
            <person name="Choi E.D."/>
            <person name="Segonzac C."/>
            <person name="Sohn K.H."/>
        </authorList>
    </citation>
    <scope>NUCLEOTIDE SEQUENCE [LARGE SCALE GENOMIC DNA]</scope>
    <source>
        <strain evidence="2 3">PRI2</strain>
    </source>
</reference>
<keyword evidence="3" id="KW-1185">Reference proteome</keyword>
<accession>A0A4Z1PHW7</accession>
<feature type="region of interest" description="Disordered" evidence="1">
    <location>
        <begin position="86"/>
        <end position="137"/>
    </location>
</feature>
<name>A0A4Z1PHW7_9PEZI</name>
<evidence type="ECO:0000313" key="2">
    <source>
        <dbReference type="EMBL" id="TID25131.1"/>
    </source>
</evidence>
<organism evidence="2 3">
    <name type="scientific">Venturia nashicola</name>
    <dbReference type="NCBI Taxonomy" id="86259"/>
    <lineage>
        <taxon>Eukaryota</taxon>
        <taxon>Fungi</taxon>
        <taxon>Dikarya</taxon>
        <taxon>Ascomycota</taxon>
        <taxon>Pezizomycotina</taxon>
        <taxon>Dothideomycetes</taxon>
        <taxon>Pleosporomycetidae</taxon>
        <taxon>Venturiales</taxon>
        <taxon>Venturiaceae</taxon>
        <taxon>Venturia</taxon>
    </lineage>
</organism>
<dbReference type="Proteomes" id="UP000298493">
    <property type="component" value="Unassembled WGS sequence"/>
</dbReference>
<evidence type="ECO:0000256" key="1">
    <source>
        <dbReference type="SAM" id="MobiDB-lite"/>
    </source>
</evidence>
<dbReference type="AlphaFoldDB" id="A0A4Z1PHW7"/>
<evidence type="ECO:0000313" key="3">
    <source>
        <dbReference type="Proteomes" id="UP000298493"/>
    </source>
</evidence>
<comment type="caution">
    <text evidence="2">The sequence shown here is derived from an EMBL/GenBank/DDBJ whole genome shotgun (WGS) entry which is preliminary data.</text>
</comment>
<protein>
    <submittedName>
        <fullName evidence="2">Uncharacterized protein</fullName>
    </submittedName>
</protein>
<proteinExistence type="predicted"/>
<gene>
    <name evidence="2" type="ORF">E6O75_ATG04336</name>
</gene>